<organism evidence="1">
    <name type="scientific">Arundo donax</name>
    <name type="common">Giant reed</name>
    <name type="synonym">Donax arundinaceus</name>
    <dbReference type="NCBI Taxonomy" id="35708"/>
    <lineage>
        <taxon>Eukaryota</taxon>
        <taxon>Viridiplantae</taxon>
        <taxon>Streptophyta</taxon>
        <taxon>Embryophyta</taxon>
        <taxon>Tracheophyta</taxon>
        <taxon>Spermatophyta</taxon>
        <taxon>Magnoliopsida</taxon>
        <taxon>Liliopsida</taxon>
        <taxon>Poales</taxon>
        <taxon>Poaceae</taxon>
        <taxon>PACMAD clade</taxon>
        <taxon>Arundinoideae</taxon>
        <taxon>Arundineae</taxon>
        <taxon>Arundo</taxon>
    </lineage>
</organism>
<reference evidence="1" key="1">
    <citation type="submission" date="2014-09" db="EMBL/GenBank/DDBJ databases">
        <authorList>
            <person name="Magalhaes I.L.F."/>
            <person name="Oliveira U."/>
            <person name="Santos F.R."/>
            <person name="Vidigal T.H.D.A."/>
            <person name="Brescovit A.D."/>
            <person name="Santos A.J."/>
        </authorList>
    </citation>
    <scope>NUCLEOTIDE SEQUENCE</scope>
    <source>
        <tissue evidence="1">Shoot tissue taken approximately 20 cm above the soil surface</tissue>
    </source>
</reference>
<name>A0A0A9GLB4_ARUDO</name>
<dbReference type="EMBL" id="GBRH01172619">
    <property type="protein sequence ID" value="JAE25277.1"/>
    <property type="molecule type" value="Transcribed_RNA"/>
</dbReference>
<protein>
    <submittedName>
        <fullName evidence="1">Uncharacterized protein</fullName>
    </submittedName>
</protein>
<reference evidence="1" key="2">
    <citation type="journal article" date="2015" name="Data Brief">
        <title>Shoot transcriptome of the giant reed, Arundo donax.</title>
        <authorList>
            <person name="Barrero R.A."/>
            <person name="Guerrero F.D."/>
            <person name="Moolhuijzen P."/>
            <person name="Goolsby J.A."/>
            <person name="Tidwell J."/>
            <person name="Bellgard S.E."/>
            <person name="Bellgard M.I."/>
        </authorList>
    </citation>
    <scope>NUCLEOTIDE SEQUENCE</scope>
    <source>
        <tissue evidence="1">Shoot tissue taken approximately 20 cm above the soil surface</tissue>
    </source>
</reference>
<evidence type="ECO:0000313" key="1">
    <source>
        <dbReference type="EMBL" id="JAE25277.1"/>
    </source>
</evidence>
<proteinExistence type="predicted"/>
<sequence length="72" mass="7963">MYACTLMICLYKAMDACTSVKDGQTSSVVCCFIVLLYMNASRWGHNMLQDGGTISPVNHGYEHTLPTQRQGT</sequence>
<accession>A0A0A9GLB4</accession>
<dbReference type="AlphaFoldDB" id="A0A0A9GLB4"/>